<feature type="region of interest" description="Disordered" evidence="1">
    <location>
        <begin position="886"/>
        <end position="915"/>
    </location>
</feature>
<feature type="region of interest" description="Disordered" evidence="1">
    <location>
        <begin position="208"/>
        <end position="230"/>
    </location>
</feature>
<feature type="compositionally biased region" description="Polar residues" evidence="1">
    <location>
        <begin position="602"/>
        <end position="619"/>
    </location>
</feature>
<dbReference type="EMBL" id="AYSA01000173">
    <property type="protein sequence ID" value="ESZ95659.1"/>
    <property type="molecule type" value="Genomic_DNA"/>
</dbReference>
<evidence type="ECO:0000313" key="2">
    <source>
        <dbReference type="EMBL" id="ESZ95659.1"/>
    </source>
</evidence>
<evidence type="ECO:0000256" key="1">
    <source>
        <dbReference type="SAM" id="MobiDB-lite"/>
    </source>
</evidence>
<proteinExistence type="predicted"/>
<dbReference type="Proteomes" id="UP000019487">
    <property type="component" value="Unassembled WGS sequence"/>
</dbReference>
<feature type="compositionally biased region" description="Polar residues" evidence="1">
    <location>
        <begin position="889"/>
        <end position="914"/>
    </location>
</feature>
<keyword evidence="3" id="KW-1185">Reference proteome</keyword>
<comment type="caution">
    <text evidence="2">The sequence shown here is derived from an EMBL/GenBank/DDBJ whole genome shotgun (WGS) entry which is preliminary data.</text>
</comment>
<name>W9CLW2_SCLBF</name>
<accession>W9CLW2</accession>
<protein>
    <recommendedName>
        <fullName evidence="4">Protamine P1</fullName>
    </recommendedName>
</protein>
<feature type="compositionally biased region" description="Basic and acidic residues" evidence="1">
    <location>
        <begin position="952"/>
        <end position="969"/>
    </location>
</feature>
<evidence type="ECO:0008006" key="4">
    <source>
        <dbReference type="Google" id="ProtNLM"/>
    </source>
</evidence>
<dbReference type="STRING" id="1432307.W9CLW2"/>
<feature type="region of interest" description="Disordered" evidence="1">
    <location>
        <begin position="433"/>
        <end position="468"/>
    </location>
</feature>
<feature type="compositionally biased region" description="Basic and acidic residues" evidence="1">
    <location>
        <begin position="456"/>
        <end position="467"/>
    </location>
</feature>
<dbReference type="HOGENOM" id="CLU_266795_0_0_1"/>
<dbReference type="AlphaFoldDB" id="W9CLW2"/>
<feature type="region of interest" description="Disordered" evidence="1">
    <location>
        <begin position="602"/>
        <end position="643"/>
    </location>
</feature>
<reference evidence="2 3" key="1">
    <citation type="journal article" date="2014" name="Genome Announc.">
        <title>Draft genome sequence of Sclerotinia borealis, a psychrophilic plant pathogenic fungus.</title>
        <authorList>
            <person name="Mardanov A.V."/>
            <person name="Beletsky A.V."/>
            <person name="Kadnikov V.V."/>
            <person name="Ignatov A.N."/>
            <person name="Ravin N.V."/>
        </authorList>
    </citation>
    <scope>NUCLEOTIDE SEQUENCE [LARGE SCALE GENOMIC DNA]</scope>
    <source>
        <strain evidence="3">F-4157</strain>
    </source>
</reference>
<feature type="region of interest" description="Disordered" evidence="1">
    <location>
        <begin position="943"/>
        <end position="986"/>
    </location>
</feature>
<feature type="compositionally biased region" description="Polar residues" evidence="1">
    <location>
        <begin position="1001"/>
        <end position="1011"/>
    </location>
</feature>
<evidence type="ECO:0000313" key="3">
    <source>
        <dbReference type="Proteomes" id="UP000019487"/>
    </source>
</evidence>
<feature type="compositionally biased region" description="Polar residues" evidence="1">
    <location>
        <begin position="314"/>
        <end position="341"/>
    </location>
</feature>
<feature type="compositionally biased region" description="Basic and acidic residues" evidence="1">
    <location>
        <begin position="1129"/>
        <end position="1141"/>
    </location>
</feature>
<sequence>MSLHMSGRSLNSDNDDEPIYFTPTYKSEDLICEGSDTEANPRAIIEKRRRYEQCAERVLRGQLPIIETARLRGPFYKDNKSEWLNPWRHQEGTWWKPGSKDMLFKREDVLRRAREHGRKDMSPAEALAWCRRDARRQAEEMGVHDYSDMQCESATGPDTEGFVVDETLHGDIMMEEEGDLSKGIRSSIRPPIPQVPKSTTAHANTKDFEDTPIIGSSTSNAEDYGRQPESWTGIKRPVDVAWLKGSHVSKRARWEDPAVSSPTPLPHATSQTFQYKDTGTMIVAQSRTSHKIQPRSGLSLETPRQELASRKSHASMQQSDTTSSAETSFHTNIGQQGQRRSISMFELERELERRPTNLCEDSPEPYSSIPIYTPAGKQASVSQTSATKPVTSPRLPSHPKIGVLHDENHETPGNMTFVTDVAPSSVNLEHFQFRKKRRRKSDPPDISGRSFTVIGEDSHMPVSEDSRPNFSLQSDATFSTPFTHHPIEKAEEFSISWPTKSVVTKASSRRSSQADESWRTTQEEIGITPSTMSSGSRITIKGGCSPQSEDIGNSWVTTQDDFNHAPTSSVSMDITQIYRSSNFVPQPNLVERMETPTIRNYENTTTLQSSPLKQPSAPQSARHLSKSSPKLSARPQDYNKLGVPMPCENLDGSSTQSYNTSPVNSITITFKSPRACILPQNLGSSQKLPQRTTSTSNEGFVRNVRNDNVEHDSLTHVQISDDRKWVETEGAVSVMNFTLEGEQIEDVTSLQAHQESNIDIELQADSAAAFEDLEDAEDMQGVAQGKMQEEVQATMRAELDADDVPNSALLSGQTSTSSSLARTNNITTPNLTSIHKARSVDQIPKSSMPNQFTPLFRDEEDVLSLASTQDLTEYLLEAAAKERVLNVPSEGTGSDTVSNPELQSGKQTATQPRIPQSPWVAAQAIPMIAPIVLTSTEVVEPLNAESPSSGWQKEERPVTPDNDIIRPFRDLMTPSPPPEDLNTPEIEQRPSNTQLLVEAATQNPWVNGSNKKSTKRKRVSFGTLDEDPVPSQRSSQRQRRSPSPEGTYRTGAFGNKVARFDDDVTDMNSFQNHFSAIRSKSEGEIVPKINSSVKRGSAITKYKTTLSDTTNLIASSPAIGAMAEAFIAADRDSSRERERRLTISPSRNRKYQRKSYKTFEDEDEDDSGIQPSDSHFSTNVALNETSSNIKLEEHTPGDFLDEVEDFLGGDWSVEGELKKATSTEFELATPKRESKVHSRRSLFAIENVWS</sequence>
<feature type="region of interest" description="Disordered" evidence="1">
    <location>
        <begin position="1129"/>
        <end position="1175"/>
    </location>
</feature>
<feature type="region of interest" description="Disordered" evidence="1">
    <location>
        <begin position="1001"/>
        <end position="1052"/>
    </location>
</feature>
<gene>
    <name evidence="2" type="ORF">SBOR_3960</name>
</gene>
<dbReference type="OrthoDB" id="5419922at2759"/>
<organism evidence="2 3">
    <name type="scientific">Sclerotinia borealis (strain F-4128)</name>
    <dbReference type="NCBI Taxonomy" id="1432307"/>
    <lineage>
        <taxon>Eukaryota</taxon>
        <taxon>Fungi</taxon>
        <taxon>Dikarya</taxon>
        <taxon>Ascomycota</taxon>
        <taxon>Pezizomycotina</taxon>
        <taxon>Leotiomycetes</taxon>
        <taxon>Helotiales</taxon>
        <taxon>Sclerotiniaceae</taxon>
        <taxon>Sclerotinia</taxon>
    </lineage>
</organism>
<feature type="region of interest" description="Disordered" evidence="1">
    <location>
        <begin position="286"/>
        <end position="341"/>
    </location>
</feature>
<feature type="compositionally biased region" description="Basic residues" evidence="1">
    <location>
        <begin position="1147"/>
        <end position="1156"/>
    </location>
</feature>